<dbReference type="NCBIfam" id="NF004041">
    <property type="entry name" value="PRK05541.1"/>
    <property type="match status" value="1"/>
</dbReference>
<comment type="catalytic activity">
    <reaction evidence="1 6 7">
        <text>adenosine 5'-phosphosulfate + ATP = 3'-phosphoadenylyl sulfate + ADP + H(+)</text>
        <dbReference type="Rhea" id="RHEA:24152"/>
        <dbReference type="ChEBI" id="CHEBI:15378"/>
        <dbReference type="ChEBI" id="CHEBI:30616"/>
        <dbReference type="ChEBI" id="CHEBI:58243"/>
        <dbReference type="ChEBI" id="CHEBI:58339"/>
        <dbReference type="ChEBI" id="CHEBI:456216"/>
        <dbReference type="EC" id="2.7.1.25"/>
    </reaction>
</comment>
<dbReference type="OrthoDB" id="9804504at2"/>
<dbReference type="Gene3D" id="3.40.50.300">
    <property type="entry name" value="P-loop containing nucleotide triphosphate hydrolases"/>
    <property type="match status" value="1"/>
</dbReference>
<protein>
    <recommendedName>
        <fullName evidence="2 6">Adenylyl-sulfate kinase</fullName>
        <ecNumber evidence="2 6">2.7.1.25</ecNumber>
    </recommendedName>
    <alternativeName>
        <fullName evidence="6">APS kinase</fullName>
    </alternativeName>
    <alternativeName>
        <fullName evidence="6">ATP adenosine-5'-phosphosulfate 3'-phosphotransferase</fullName>
    </alternativeName>
    <alternativeName>
        <fullName evidence="6">Adenosine-5'-phosphosulfate kinase</fullName>
    </alternativeName>
</protein>
<sequence length="187" mass="20590">MSGSRSLQQAGESNLNSYGNVLWFTGLSGAGKTTTAEYVLAGLRKRGRQVEMLDGDELRTTICKGLGFSREDRMENVKRIAYVAGLLSKHGVDVLVSAITPYAEMREHARKVLPRYVEIYVECPLEECERRDVKGLYAKARRGELQRFTGISDPYEIPLSPDITISTLSGSLAANEAAILDFIGVKA</sequence>
<dbReference type="NCBIfam" id="TIGR00455">
    <property type="entry name" value="apsK"/>
    <property type="match status" value="1"/>
</dbReference>
<dbReference type="InterPro" id="IPR050512">
    <property type="entry name" value="Sulf_AdTrans/APS_kinase"/>
</dbReference>
<reference evidence="9 10" key="1">
    <citation type="journal article" date="2007" name="Int. J. Syst. Evol. Microbiol.">
        <title>Paenibacillus ginsengarvi sp. nov., isolated from soil from ginseng cultivation.</title>
        <authorList>
            <person name="Yoon M.H."/>
            <person name="Ten L.N."/>
            <person name="Im W.T."/>
        </authorList>
    </citation>
    <scope>NUCLEOTIDE SEQUENCE [LARGE SCALE GENOMIC DNA]</scope>
    <source>
        <strain evidence="9 10">KCTC 13059</strain>
    </source>
</reference>
<feature type="domain" description="APS kinase" evidence="8">
    <location>
        <begin position="19"/>
        <end position="165"/>
    </location>
</feature>
<comment type="caution">
    <text evidence="6">Lacks conserved residue(s) required for the propagation of feature annotation.</text>
</comment>
<dbReference type="HAMAP" id="MF_00065">
    <property type="entry name" value="Adenylyl_sulf_kinase"/>
    <property type="match status" value="1"/>
</dbReference>
<keyword evidence="3 6" id="KW-0808">Transferase</keyword>
<dbReference type="Pfam" id="PF01583">
    <property type="entry name" value="APS_kinase"/>
    <property type="match status" value="1"/>
</dbReference>
<dbReference type="GO" id="GO:0004781">
    <property type="term" value="F:sulfate adenylyltransferase (ATP) activity"/>
    <property type="evidence" value="ECO:0007669"/>
    <property type="project" value="TreeGrafter"/>
</dbReference>
<gene>
    <name evidence="6 9" type="primary">cysC</name>
    <name evidence="9" type="ORF">D7M11_02355</name>
</gene>
<dbReference type="EMBL" id="RBAH01000001">
    <property type="protein sequence ID" value="RKN86817.1"/>
    <property type="molecule type" value="Genomic_DNA"/>
</dbReference>
<dbReference type="GO" id="GO:0070814">
    <property type="term" value="P:hydrogen sulfide biosynthetic process"/>
    <property type="evidence" value="ECO:0007669"/>
    <property type="project" value="UniProtKB-UniRule"/>
</dbReference>
<dbReference type="GO" id="GO:0004020">
    <property type="term" value="F:adenylylsulfate kinase activity"/>
    <property type="evidence" value="ECO:0007669"/>
    <property type="project" value="UniProtKB-UniRule"/>
</dbReference>
<comment type="pathway">
    <text evidence="6 7">Sulfur metabolism; hydrogen sulfide biosynthesis; sulfite from sulfate: step 2/3.</text>
</comment>
<evidence type="ECO:0000256" key="5">
    <source>
        <dbReference type="ARBA" id="ARBA00022840"/>
    </source>
</evidence>
<dbReference type="NCBIfam" id="NF003013">
    <property type="entry name" value="PRK03846.1"/>
    <property type="match status" value="1"/>
</dbReference>
<evidence type="ECO:0000256" key="2">
    <source>
        <dbReference type="ARBA" id="ARBA00012121"/>
    </source>
</evidence>
<organism evidence="9 10">
    <name type="scientific">Paenibacillus ginsengarvi</name>
    <dbReference type="NCBI Taxonomy" id="400777"/>
    <lineage>
        <taxon>Bacteria</taxon>
        <taxon>Bacillati</taxon>
        <taxon>Bacillota</taxon>
        <taxon>Bacilli</taxon>
        <taxon>Bacillales</taxon>
        <taxon>Paenibacillaceae</taxon>
        <taxon>Paenibacillus</taxon>
    </lineage>
</organism>
<evidence type="ECO:0000256" key="3">
    <source>
        <dbReference type="ARBA" id="ARBA00022679"/>
    </source>
</evidence>
<dbReference type="SUPFAM" id="SSF52540">
    <property type="entry name" value="P-loop containing nucleoside triphosphate hydrolases"/>
    <property type="match status" value="1"/>
</dbReference>
<dbReference type="AlphaFoldDB" id="A0A3B0CW15"/>
<comment type="caution">
    <text evidence="9">The sequence shown here is derived from an EMBL/GenBank/DDBJ whole genome shotgun (WGS) entry which is preliminary data.</text>
</comment>
<dbReference type="PANTHER" id="PTHR42700">
    <property type="entry name" value="SULFATE ADENYLYLTRANSFERASE"/>
    <property type="match status" value="1"/>
</dbReference>
<dbReference type="GO" id="GO:0005524">
    <property type="term" value="F:ATP binding"/>
    <property type="evidence" value="ECO:0007669"/>
    <property type="project" value="UniProtKB-UniRule"/>
</dbReference>
<keyword evidence="5 6" id="KW-0067">ATP-binding</keyword>
<evidence type="ECO:0000256" key="4">
    <source>
        <dbReference type="ARBA" id="ARBA00022741"/>
    </source>
</evidence>
<dbReference type="InterPro" id="IPR059117">
    <property type="entry name" value="APS_kinase_dom"/>
</dbReference>
<name>A0A3B0CW15_9BACL</name>
<dbReference type="UniPathway" id="UPA00140">
    <property type="reaction ID" value="UER00205"/>
</dbReference>
<keyword evidence="4 6" id="KW-0547">Nucleotide-binding</keyword>
<dbReference type="GO" id="GO:0010134">
    <property type="term" value="P:sulfate assimilation via adenylyl sulfate reduction"/>
    <property type="evidence" value="ECO:0007669"/>
    <property type="project" value="TreeGrafter"/>
</dbReference>
<comment type="function">
    <text evidence="6 7">Catalyzes the synthesis of activated sulfate.</text>
</comment>
<evidence type="ECO:0000259" key="8">
    <source>
        <dbReference type="Pfam" id="PF01583"/>
    </source>
</evidence>
<dbReference type="InterPro" id="IPR027417">
    <property type="entry name" value="P-loop_NTPase"/>
</dbReference>
<accession>A0A3B0CW15</accession>
<evidence type="ECO:0000313" key="9">
    <source>
        <dbReference type="EMBL" id="RKN86817.1"/>
    </source>
</evidence>
<dbReference type="InterPro" id="IPR002891">
    <property type="entry name" value="APS"/>
</dbReference>
<keyword evidence="10" id="KW-1185">Reference proteome</keyword>
<evidence type="ECO:0000256" key="7">
    <source>
        <dbReference type="RuleBase" id="RU004347"/>
    </source>
</evidence>
<feature type="binding site" evidence="6">
    <location>
        <begin position="26"/>
        <end position="33"/>
    </location>
    <ligand>
        <name>ATP</name>
        <dbReference type="ChEBI" id="CHEBI:30616"/>
    </ligand>
</feature>
<dbReference type="PANTHER" id="PTHR42700:SF1">
    <property type="entry name" value="SULFATE ADENYLYLTRANSFERASE"/>
    <property type="match status" value="1"/>
</dbReference>
<keyword evidence="6" id="KW-0597">Phosphoprotein</keyword>
<dbReference type="GO" id="GO:0019379">
    <property type="term" value="P:sulfate assimilation, phosphoadenylyl sulfate reduction by phosphoadenylyl-sulfate reductase (thioredoxin)"/>
    <property type="evidence" value="ECO:0007669"/>
    <property type="project" value="TreeGrafter"/>
</dbReference>
<evidence type="ECO:0000313" key="10">
    <source>
        <dbReference type="Proteomes" id="UP000282311"/>
    </source>
</evidence>
<keyword evidence="6 7" id="KW-0418">Kinase</keyword>
<dbReference type="EC" id="2.7.1.25" evidence="2 6"/>
<dbReference type="CDD" id="cd02027">
    <property type="entry name" value="APSK"/>
    <property type="match status" value="1"/>
</dbReference>
<comment type="similarity">
    <text evidence="6 7">Belongs to the APS kinase family.</text>
</comment>
<evidence type="ECO:0000256" key="6">
    <source>
        <dbReference type="HAMAP-Rule" id="MF_00065"/>
    </source>
</evidence>
<evidence type="ECO:0000256" key="1">
    <source>
        <dbReference type="ARBA" id="ARBA00001823"/>
    </source>
</evidence>
<dbReference type="Proteomes" id="UP000282311">
    <property type="component" value="Unassembled WGS sequence"/>
</dbReference>
<dbReference type="GO" id="GO:0005737">
    <property type="term" value="C:cytoplasm"/>
    <property type="evidence" value="ECO:0007669"/>
    <property type="project" value="TreeGrafter"/>
</dbReference>
<proteinExistence type="inferred from homology"/>